<evidence type="ECO:0000256" key="3">
    <source>
        <dbReference type="ARBA" id="ARBA00022737"/>
    </source>
</evidence>
<dbReference type="CDD" id="cd00200">
    <property type="entry name" value="WD40"/>
    <property type="match status" value="1"/>
</dbReference>
<dbReference type="InterPro" id="IPR015943">
    <property type="entry name" value="WD40/YVTN_repeat-like_dom_sf"/>
</dbReference>
<dbReference type="Ensembl" id="ENSOSIT00000036714.1">
    <property type="protein sequence ID" value="ENSOSIP00000034826.1"/>
    <property type="gene ID" value="ENSOSIG00000017055.1"/>
</dbReference>
<feature type="repeat" description="WD" evidence="5">
    <location>
        <begin position="101"/>
        <end position="134"/>
    </location>
</feature>
<dbReference type="InterPro" id="IPR013934">
    <property type="entry name" value="Utp13_C"/>
</dbReference>
<dbReference type="Proteomes" id="UP000694383">
    <property type="component" value="Unplaced"/>
</dbReference>
<dbReference type="InterPro" id="IPR011047">
    <property type="entry name" value="Quinoprotein_ADH-like_sf"/>
</dbReference>
<dbReference type="GO" id="GO:0000472">
    <property type="term" value="P:endonucleolytic cleavage to generate mature 5'-end of SSU-rRNA from (SSU-rRNA, 5.8S rRNA, LSU-rRNA)"/>
    <property type="evidence" value="ECO:0007669"/>
    <property type="project" value="TreeGrafter"/>
</dbReference>
<dbReference type="GO" id="GO:0000480">
    <property type="term" value="P:endonucleolytic cleavage in 5'-ETS of tricistronic rRNA transcript (SSU-rRNA, 5.8S rRNA, LSU-rRNA)"/>
    <property type="evidence" value="ECO:0007669"/>
    <property type="project" value="TreeGrafter"/>
</dbReference>
<name>A0A8C7Z1Q0_9TELE</name>
<evidence type="ECO:0000256" key="2">
    <source>
        <dbReference type="ARBA" id="ARBA00022574"/>
    </source>
</evidence>
<dbReference type="AlphaFoldDB" id="A0A8C7Z1Q0"/>
<dbReference type="PANTHER" id="PTHR19854:SF15">
    <property type="entry name" value="TRANSDUCIN BETA-LIKE PROTEIN 3"/>
    <property type="match status" value="1"/>
</dbReference>
<dbReference type="GO" id="GO:0032040">
    <property type="term" value="C:small-subunit processome"/>
    <property type="evidence" value="ECO:0007669"/>
    <property type="project" value="InterPro"/>
</dbReference>
<dbReference type="InterPro" id="IPR020472">
    <property type="entry name" value="WD40_PAC1"/>
</dbReference>
<dbReference type="PROSITE" id="PS00678">
    <property type="entry name" value="WD_REPEATS_1"/>
    <property type="match status" value="3"/>
</dbReference>
<keyword evidence="4" id="KW-0539">Nucleus</keyword>
<comment type="subcellular location">
    <subcellularLocation>
        <location evidence="1">Nucleus</location>
        <location evidence="1">Nucleolus</location>
    </subcellularLocation>
</comment>
<evidence type="ECO:0000313" key="8">
    <source>
        <dbReference type="Ensembl" id="ENSOSIP00000034826.1"/>
    </source>
</evidence>
<keyword evidence="9" id="KW-1185">Reference proteome</keyword>
<feature type="compositionally biased region" description="Basic and acidic residues" evidence="6">
    <location>
        <begin position="745"/>
        <end position="755"/>
    </location>
</feature>
<keyword evidence="2 5" id="KW-0853">WD repeat</keyword>
<dbReference type="SUPFAM" id="SSF50998">
    <property type="entry name" value="Quinoprotein alcohol dehydrogenase-like"/>
    <property type="match status" value="1"/>
</dbReference>
<proteinExistence type="predicted"/>
<evidence type="ECO:0000259" key="7">
    <source>
        <dbReference type="Pfam" id="PF08625"/>
    </source>
</evidence>
<feature type="repeat" description="WD" evidence="5">
    <location>
        <begin position="453"/>
        <end position="469"/>
    </location>
</feature>
<reference evidence="8" key="1">
    <citation type="submission" date="2025-08" db="UniProtKB">
        <authorList>
            <consortium name="Ensembl"/>
        </authorList>
    </citation>
    <scope>IDENTIFICATION</scope>
</reference>
<protein>
    <submittedName>
        <fullName evidence="8">Transducin beta like 3</fullName>
    </submittedName>
</protein>
<evidence type="ECO:0000256" key="5">
    <source>
        <dbReference type="PROSITE-ProRule" id="PRU00221"/>
    </source>
</evidence>
<feature type="repeat" description="WD" evidence="5">
    <location>
        <begin position="489"/>
        <end position="515"/>
    </location>
</feature>
<feature type="repeat" description="WD" evidence="5">
    <location>
        <begin position="187"/>
        <end position="228"/>
    </location>
</feature>
<dbReference type="PROSITE" id="PS50294">
    <property type="entry name" value="WD_REPEATS_REGION"/>
    <property type="match status" value="5"/>
</dbReference>
<dbReference type="Pfam" id="PF08625">
    <property type="entry name" value="Utp13"/>
    <property type="match status" value="1"/>
</dbReference>
<evidence type="ECO:0000313" key="9">
    <source>
        <dbReference type="Proteomes" id="UP000694383"/>
    </source>
</evidence>
<sequence>MANSTRLVATYAVSSKIEPFYKGGKVQISNDEQYIFCTCGSRVNILEISTGKIVHCVEHDDQEDITSFAVSSDDEMLVTASRALLLKQWDWRRASCTRSWRAIHTVPVASMTFDSSSTLLATGGCDGTIKLWDVVKQYCTHNLKGSSGVVHLVQFHPDISRLQLFSSSLDCGIRMWDLRSSQCVCVLQSHYSSVTSLSFSADGGTMVSSGRDKICTVWDLNTRQAKRTVPIYEAVEGVVLLPKDEDLSQLGVKSKDWHFITAGSKGILRVWHASTARCVYTQKAPSTLGSATGEAEEQDDNPFGLTHLFYLPASHRVATVTAEHNILLYQLPGLTTQQQFVGYSDEVLDVKFLGKNDSHIVVATNSSQLKVFELLTNSCQILFGHTDTVLTLDVFKKGLLFASCAKDRSVRVWQMDSDSGQVCCVAQGTSHTNAVGSISSLIPLLFVHRMKASFVATGSQDCTVKVWDLPPDLSSEDILLPHVSFLQDVNSVAVSPNDKLLASGSQDRTARLWSLAVDGNISLLGVFRGHRRGIWSVCFSPVDQVLATSSADGTTKLWSLQDFSCLKVGVTATEVHLCEPWHSAADQVMQQELSNLLHEKKYLKALGLAISLDQPHTALTVIKAIRSGEDRCELLEKTLLKLRVDQKESLLRFCVVWNTNARNCLDAQAVLQVLLTHMPPEELLQYQGARTHLEGLIPYTERHMQRIGRLLQASMFLNYMWQKMRVAGGPTRWEISQTVFYVDKDKGSGSARDDQNQEEDSDSSADEDPNSHMDDEDEEEEVSSARKASTNTQEVEKKKRNGLQLPESEDSSEEGIPEDNATTSGTVEVMKKLRVFPSTLPQIVS</sequence>
<dbReference type="InterPro" id="IPR001680">
    <property type="entry name" value="WD40_rpt"/>
</dbReference>
<evidence type="ECO:0000256" key="4">
    <source>
        <dbReference type="ARBA" id="ARBA00023242"/>
    </source>
</evidence>
<feature type="repeat" description="WD" evidence="5">
    <location>
        <begin position="143"/>
        <end position="186"/>
    </location>
</feature>
<dbReference type="SMART" id="SM00320">
    <property type="entry name" value="WD40"/>
    <property type="match status" value="10"/>
</dbReference>
<feature type="repeat" description="WD" evidence="5">
    <location>
        <begin position="527"/>
        <end position="568"/>
    </location>
</feature>
<dbReference type="Pfam" id="PF00400">
    <property type="entry name" value="WD40"/>
    <property type="match status" value="7"/>
</dbReference>
<dbReference type="PROSITE" id="PS50082">
    <property type="entry name" value="WD_REPEATS_2"/>
    <property type="match status" value="7"/>
</dbReference>
<feature type="compositionally biased region" description="Acidic residues" evidence="6">
    <location>
        <begin position="807"/>
        <end position="817"/>
    </location>
</feature>
<dbReference type="Gene3D" id="2.130.10.10">
    <property type="entry name" value="YVTN repeat-like/Quinoprotein amine dehydrogenase"/>
    <property type="match status" value="4"/>
</dbReference>
<dbReference type="PANTHER" id="PTHR19854">
    <property type="entry name" value="TRANSDUCIN BETA-LIKE 3"/>
    <property type="match status" value="1"/>
</dbReference>
<feature type="region of interest" description="Disordered" evidence="6">
    <location>
        <begin position="745"/>
        <end position="826"/>
    </location>
</feature>
<evidence type="ECO:0000256" key="1">
    <source>
        <dbReference type="ARBA" id="ARBA00004604"/>
    </source>
</evidence>
<feature type="domain" description="U3 small nucleolar RNA-associated protein 13 C-terminal" evidence="7">
    <location>
        <begin position="590"/>
        <end position="724"/>
    </location>
</feature>
<accession>A0A8C7Z1Q0</accession>
<organism evidence="8 9">
    <name type="scientific">Oryzias sinensis</name>
    <name type="common">Chinese medaka</name>
    <dbReference type="NCBI Taxonomy" id="183150"/>
    <lineage>
        <taxon>Eukaryota</taxon>
        <taxon>Metazoa</taxon>
        <taxon>Chordata</taxon>
        <taxon>Craniata</taxon>
        <taxon>Vertebrata</taxon>
        <taxon>Euteleostomi</taxon>
        <taxon>Actinopterygii</taxon>
        <taxon>Neopterygii</taxon>
        <taxon>Teleostei</taxon>
        <taxon>Neoteleostei</taxon>
        <taxon>Acanthomorphata</taxon>
        <taxon>Ovalentaria</taxon>
        <taxon>Atherinomorphae</taxon>
        <taxon>Beloniformes</taxon>
        <taxon>Adrianichthyidae</taxon>
        <taxon>Oryziinae</taxon>
        <taxon>Oryzias</taxon>
    </lineage>
</organism>
<keyword evidence="3" id="KW-0677">Repeat</keyword>
<dbReference type="GO" id="GO:0034511">
    <property type="term" value="F:U3 snoRNA binding"/>
    <property type="evidence" value="ECO:0007669"/>
    <property type="project" value="TreeGrafter"/>
</dbReference>
<reference evidence="8" key="2">
    <citation type="submission" date="2025-09" db="UniProtKB">
        <authorList>
            <consortium name="Ensembl"/>
        </authorList>
    </citation>
    <scope>IDENTIFICATION</scope>
</reference>
<evidence type="ECO:0000256" key="6">
    <source>
        <dbReference type="SAM" id="MobiDB-lite"/>
    </source>
</evidence>
<dbReference type="PRINTS" id="PR00320">
    <property type="entry name" value="GPROTEINBRPT"/>
</dbReference>
<dbReference type="InterPro" id="IPR019775">
    <property type="entry name" value="WD40_repeat_CS"/>
</dbReference>
<feature type="compositionally biased region" description="Acidic residues" evidence="6">
    <location>
        <begin position="756"/>
        <end position="782"/>
    </location>
</feature>
<dbReference type="GO" id="GO:0030686">
    <property type="term" value="C:90S preribosome"/>
    <property type="evidence" value="ECO:0007669"/>
    <property type="project" value="TreeGrafter"/>
</dbReference>
<dbReference type="GeneTree" id="ENSGT00940000157651"/>
<feature type="repeat" description="WD" evidence="5">
    <location>
        <begin position="382"/>
        <end position="417"/>
    </location>
</feature>